<reference evidence="3" key="1">
    <citation type="submission" date="2016-11" db="UniProtKB">
        <authorList>
            <consortium name="WormBaseParasite"/>
        </authorList>
    </citation>
    <scope>IDENTIFICATION</scope>
</reference>
<dbReference type="AlphaFoldDB" id="A0A1I8A2R3"/>
<dbReference type="Proteomes" id="UP000095287">
    <property type="component" value="Unplaced"/>
</dbReference>
<evidence type="ECO:0000313" key="2">
    <source>
        <dbReference type="Proteomes" id="UP000095287"/>
    </source>
</evidence>
<keyword evidence="2" id="KW-1185">Reference proteome</keyword>
<sequence length="96" mass="11316">MNHTMEVIMALLMELIMHLITDLIMDFLKGLLLIMDFLKRFLKRRHMDYINKTNGFLHTLLGSRVLRTMCVLPMFELCFGHASDAPWLEMLRSVMS</sequence>
<proteinExistence type="predicted"/>
<evidence type="ECO:0000256" key="1">
    <source>
        <dbReference type="SAM" id="Phobius"/>
    </source>
</evidence>
<accession>A0A1I8A2R3</accession>
<keyword evidence="1" id="KW-0812">Transmembrane</keyword>
<organism evidence="2 3">
    <name type="scientific">Steinernema glaseri</name>
    <dbReference type="NCBI Taxonomy" id="37863"/>
    <lineage>
        <taxon>Eukaryota</taxon>
        <taxon>Metazoa</taxon>
        <taxon>Ecdysozoa</taxon>
        <taxon>Nematoda</taxon>
        <taxon>Chromadorea</taxon>
        <taxon>Rhabditida</taxon>
        <taxon>Tylenchina</taxon>
        <taxon>Panagrolaimomorpha</taxon>
        <taxon>Strongyloidoidea</taxon>
        <taxon>Steinernematidae</taxon>
        <taxon>Steinernema</taxon>
    </lineage>
</organism>
<feature type="transmembrane region" description="Helical" evidence="1">
    <location>
        <begin position="15"/>
        <end position="38"/>
    </location>
</feature>
<dbReference type="WBParaSite" id="L893_g32098.t1">
    <property type="protein sequence ID" value="L893_g32098.t1"/>
    <property type="gene ID" value="L893_g32098"/>
</dbReference>
<evidence type="ECO:0000313" key="3">
    <source>
        <dbReference type="WBParaSite" id="L893_g32098.t1"/>
    </source>
</evidence>
<keyword evidence="1" id="KW-0472">Membrane</keyword>
<name>A0A1I8A2R3_9BILA</name>
<keyword evidence="1" id="KW-1133">Transmembrane helix</keyword>
<protein>
    <submittedName>
        <fullName evidence="3">Secreted protein</fullName>
    </submittedName>
</protein>